<dbReference type="SUPFAM" id="SSF53187">
    <property type="entry name" value="Zn-dependent exopeptidases"/>
    <property type="match status" value="1"/>
</dbReference>
<keyword evidence="18" id="KW-0325">Glycoprotein</keyword>
<gene>
    <name evidence="23" type="ORF">GE061_009625</name>
</gene>
<evidence type="ECO:0000256" key="2">
    <source>
        <dbReference type="ARBA" id="ARBA00004371"/>
    </source>
</evidence>
<dbReference type="GO" id="GO:0004180">
    <property type="term" value="F:carboxypeptidase activity"/>
    <property type="evidence" value="ECO:0007669"/>
    <property type="project" value="UniProtKB-KW"/>
</dbReference>
<keyword evidence="24" id="KW-1185">Reference proteome</keyword>
<dbReference type="Proteomes" id="UP000466442">
    <property type="component" value="Unassembled WGS sequence"/>
</dbReference>
<dbReference type="GO" id="GO:0046872">
    <property type="term" value="F:metal ion binding"/>
    <property type="evidence" value="ECO:0007669"/>
    <property type="project" value="UniProtKB-KW"/>
</dbReference>
<evidence type="ECO:0000256" key="10">
    <source>
        <dbReference type="ARBA" id="ARBA00022723"/>
    </source>
</evidence>
<evidence type="ECO:0000256" key="21">
    <source>
        <dbReference type="ARBA" id="ARBA00033328"/>
    </source>
</evidence>
<evidence type="ECO:0000256" key="20">
    <source>
        <dbReference type="ARBA" id="ARBA00025833"/>
    </source>
</evidence>
<feature type="domain" description="Peptidase M28" evidence="22">
    <location>
        <begin position="201"/>
        <end position="380"/>
    </location>
</feature>
<keyword evidence="15" id="KW-0333">Golgi apparatus</keyword>
<dbReference type="Pfam" id="PF04389">
    <property type="entry name" value="Peptidase_M28"/>
    <property type="match status" value="1"/>
</dbReference>
<reference evidence="23" key="1">
    <citation type="journal article" date="2021" name="Mol. Ecol. Resour.">
        <title>Apolygus lucorum genome provides insights into omnivorousness and mesophyll feeding.</title>
        <authorList>
            <person name="Liu Y."/>
            <person name="Liu H."/>
            <person name="Wang H."/>
            <person name="Huang T."/>
            <person name="Liu B."/>
            <person name="Yang B."/>
            <person name="Yin L."/>
            <person name="Li B."/>
            <person name="Zhang Y."/>
            <person name="Zhang S."/>
            <person name="Jiang F."/>
            <person name="Zhang X."/>
            <person name="Ren Y."/>
            <person name="Wang B."/>
            <person name="Wang S."/>
            <person name="Lu Y."/>
            <person name="Wu K."/>
            <person name="Fan W."/>
            <person name="Wang G."/>
        </authorList>
    </citation>
    <scope>NUCLEOTIDE SEQUENCE</scope>
    <source>
        <strain evidence="23">12Hb</strain>
    </source>
</reference>
<dbReference type="GO" id="GO:0005764">
    <property type="term" value="C:lysosome"/>
    <property type="evidence" value="ECO:0007669"/>
    <property type="project" value="UniProtKB-SubCell"/>
</dbReference>
<dbReference type="PANTHER" id="PTHR12053">
    <property type="entry name" value="PROTEASE FAMILY M28 PLASMA GLUTAMATE CARBOXYPEPTIDASE-RELATED"/>
    <property type="match status" value="1"/>
</dbReference>
<dbReference type="InterPro" id="IPR007484">
    <property type="entry name" value="Peptidase_M28"/>
</dbReference>
<keyword evidence="7" id="KW-0964">Secreted</keyword>
<protein>
    <recommendedName>
        <fullName evidence="6">Carboxypeptidase Q</fullName>
    </recommendedName>
    <alternativeName>
        <fullName evidence="21">Plasma glutamate carboxypeptidase</fullName>
    </alternativeName>
</protein>
<evidence type="ECO:0000256" key="9">
    <source>
        <dbReference type="ARBA" id="ARBA00022670"/>
    </source>
</evidence>
<evidence type="ECO:0000256" key="11">
    <source>
        <dbReference type="ARBA" id="ARBA00022729"/>
    </source>
</evidence>
<keyword evidence="13" id="KW-0256">Endoplasmic reticulum</keyword>
<comment type="subcellular location">
    <subcellularLocation>
        <location evidence="1">Endoplasmic reticulum</location>
    </subcellularLocation>
    <subcellularLocation>
        <location evidence="3">Golgi apparatus</location>
    </subcellularLocation>
    <subcellularLocation>
        <location evidence="2">Lysosome</location>
    </subcellularLocation>
    <subcellularLocation>
        <location evidence="4">Secreted</location>
    </subcellularLocation>
</comment>
<keyword evidence="19" id="KW-0458">Lysosome</keyword>
<dbReference type="Gene3D" id="3.40.630.10">
    <property type="entry name" value="Zn peptidases"/>
    <property type="match status" value="1"/>
</dbReference>
<keyword evidence="9" id="KW-0645">Protease</keyword>
<keyword evidence="14" id="KW-0862">Zinc</keyword>
<dbReference type="OrthoDB" id="10013407at2759"/>
<comment type="caution">
    <text evidence="23">The sequence shown here is derived from an EMBL/GenBank/DDBJ whole genome shotgun (WGS) entry which is preliminary data.</text>
</comment>
<dbReference type="GO" id="GO:0005615">
    <property type="term" value="C:extracellular space"/>
    <property type="evidence" value="ECO:0007669"/>
    <property type="project" value="TreeGrafter"/>
</dbReference>
<dbReference type="GO" id="GO:0005794">
    <property type="term" value="C:Golgi apparatus"/>
    <property type="evidence" value="ECO:0007669"/>
    <property type="project" value="UniProtKB-SubCell"/>
</dbReference>
<evidence type="ECO:0000256" key="14">
    <source>
        <dbReference type="ARBA" id="ARBA00022833"/>
    </source>
</evidence>
<evidence type="ECO:0000256" key="19">
    <source>
        <dbReference type="ARBA" id="ARBA00023228"/>
    </source>
</evidence>
<dbReference type="PANTHER" id="PTHR12053:SF3">
    <property type="entry name" value="CARBOXYPEPTIDASE Q"/>
    <property type="match status" value="1"/>
</dbReference>
<evidence type="ECO:0000256" key="15">
    <source>
        <dbReference type="ARBA" id="ARBA00023034"/>
    </source>
</evidence>
<keyword evidence="8" id="KW-0121">Carboxypeptidase</keyword>
<name>A0A8S9Y2T4_APOLU</name>
<dbReference type="Gene3D" id="3.50.30.30">
    <property type="match status" value="1"/>
</dbReference>
<dbReference type="GO" id="GO:0070573">
    <property type="term" value="F:metallodipeptidase activity"/>
    <property type="evidence" value="ECO:0007669"/>
    <property type="project" value="InterPro"/>
</dbReference>
<evidence type="ECO:0000313" key="24">
    <source>
        <dbReference type="Proteomes" id="UP000466442"/>
    </source>
</evidence>
<evidence type="ECO:0000259" key="22">
    <source>
        <dbReference type="Pfam" id="PF04389"/>
    </source>
</evidence>
<keyword evidence="17" id="KW-0865">Zymogen</keyword>
<dbReference type="EMBL" id="WIXP02000002">
    <property type="protein sequence ID" value="KAF6214881.1"/>
    <property type="molecule type" value="Genomic_DNA"/>
</dbReference>
<evidence type="ECO:0000256" key="8">
    <source>
        <dbReference type="ARBA" id="ARBA00022645"/>
    </source>
</evidence>
<comment type="similarity">
    <text evidence="5">Belongs to the peptidase M28 family.</text>
</comment>
<dbReference type="InterPro" id="IPR039866">
    <property type="entry name" value="CPQ"/>
</dbReference>
<keyword evidence="11" id="KW-0732">Signal</keyword>
<dbReference type="AlphaFoldDB" id="A0A8S9Y2T4"/>
<proteinExistence type="inferred from homology"/>
<evidence type="ECO:0000256" key="6">
    <source>
        <dbReference type="ARBA" id="ARBA00014116"/>
    </source>
</evidence>
<evidence type="ECO:0000256" key="5">
    <source>
        <dbReference type="ARBA" id="ARBA00010918"/>
    </source>
</evidence>
<keyword evidence="10" id="KW-0479">Metal-binding</keyword>
<evidence type="ECO:0000313" key="23">
    <source>
        <dbReference type="EMBL" id="KAF6214881.1"/>
    </source>
</evidence>
<dbReference type="GO" id="GO:0006508">
    <property type="term" value="P:proteolysis"/>
    <property type="evidence" value="ECO:0007669"/>
    <property type="project" value="UniProtKB-KW"/>
</dbReference>
<evidence type="ECO:0000256" key="7">
    <source>
        <dbReference type="ARBA" id="ARBA00022525"/>
    </source>
</evidence>
<accession>A0A8S9Y2T4</accession>
<evidence type="ECO:0000256" key="1">
    <source>
        <dbReference type="ARBA" id="ARBA00004240"/>
    </source>
</evidence>
<evidence type="ECO:0000256" key="18">
    <source>
        <dbReference type="ARBA" id="ARBA00023180"/>
    </source>
</evidence>
<keyword evidence="16" id="KW-0482">Metalloprotease</keyword>
<evidence type="ECO:0000256" key="3">
    <source>
        <dbReference type="ARBA" id="ARBA00004555"/>
    </source>
</evidence>
<evidence type="ECO:0000256" key="17">
    <source>
        <dbReference type="ARBA" id="ARBA00023145"/>
    </source>
</evidence>
<organism evidence="23 24">
    <name type="scientific">Apolygus lucorum</name>
    <name type="common">Small green plant bug</name>
    <name type="synonym">Lygocoris lucorum</name>
    <dbReference type="NCBI Taxonomy" id="248454"/>
    <lineage>
        <taxon>Eukaryota</taxon>
        <taxon>Metazoa</taxon>
        <taxon>Ecdysozoa</taxon>
        <taxon>Arthropoda</taxon>
        <taxon>Hexapoda</taxon>
        <taxon>Insecta</taxon>
        <taxon>Pterygota</taxon>
        <taxon>Neoptera</taxon>
        <taxon>Paraneoptera</taxon>
        <taxon>Hemiptera</taxon>
        <taxon>Heteroptera</taxon>
        <taxon>Panheteroptera</taxon>
        <taxon>Cimicomorpha</taxon>
        <taxon>Miridae</taxon>
        <taxon>Mirini</taxon>
        <taxon>Apolygus</taxon>
    </lineage>
</organism>
<dbReference type="GO" id="GO:0043171">
    <property type="term" value="P:peptide catabolic process"/>
    <property type="evidence" value="ECO:0007669"/>
    <property type="project" value="TreeGrafter"/>
</dbReference>
<evidence type="ECO:0000256" key="4">
    <source>
        <dbReference type="ARBA" id="ARBA00004613"/>
    </source>
</evidence>
<evidence type="ECO:0000256" key="13">
    <source>
        <dbReference type="ARBA" id="ARBA00022824"/>
    </source>
</evidence>
<keyword evidence="12" id="KW-0378">Hydrolase</keyword>
<evidence type="ECO:0000256" key="16">
    <source>
        <dbReference type="ARBA" id="ARBA00023049"/>
    </source>
</evidence>
<dbReference type="GO" id="GO:0005783">
    <property type="term" value="C:endoplasmic reticulum"/>
    <property type="evidence" value="ECO:0007669"/>
    <property type="project" value="UniProtKB-SubCell"/>
</dbReference>
<evidence type="ECO:0000256" key="12">
    <source>
        <dbReference type="ARBA" id="ARBA00022801"/>
    </source>
</evidence>
<sequence length="380" mass="42582">MSGTATLERSIDYLIGRTNYYQNLDISTEAVKVPRWVRGKESAYLLQPRRKKLAMLGLGGSVGTPRGGIIAEAVAVRGFEELRELGGRGWVKGKILVMVPSWTKDPGVHGYSQLKQYRKNSASKAAEYGAVAVLIRSATPYSLNVPHTGYLTYAEGVKKIPIAAITVEDADWILRMTNRGDRIKIKLKMQARNMEDVYSRNTIVELKGHQYPNKYVLVSGHVDSWDIGNGVQDDAGGMFISLFAPILLKALGLIPRRSIRTVLWTSEEFGVIGAKTYKQHYKDDDIVLALESDDGIYDPTGLLMRGTSKSRCVIREILKLTKSMNTTVVEWGKRPSSDIDIWSKSDVPLASLRSDNRRYFWYHHSGADTIEKIEPDDLDR</sequence>
<comment type="subunit">
    <text evidence="20">Homodimer. The monomeric form is inactive while the homodimer is active.</text>
</comment>